<comment type="similarity">
    <text evidence="1">Belongs to the SIP oxidoreductase family.</text>
</comment>
<name>A0A9X2PCT4_9HYPH</name>
<evidence type="ECO:0000313" key="3">
    <source>
        <dbReference type="EMBL" id="MCS0494536.1"/>
    </source>
</evidence>
<dbReference type="Gene3D" id="3.30.310.50">
    <property type="entry name" value="Alpha-D-phosphohexomutase, C-terminal domain"/>
    <property type="match status" value="1"/>
</dbReference>
<reference evidence="3" key="1">
    <citation type="submission" date="2022-08" db="EMBL/GenBank/DDBJ databases">
        <authorList>
            <person name="Li F."/>
        </authorList>
    </citation>
    <scope>NUCLEOTIDE SEQUENCE</scope>
    <source>
        <strain evidence="3">MQZ15Z-1</strain>
    </source>
</reference>
<dbReference type="Pfam" id="PF04954">
    <property type="entry name" value="SIP"/>
    <property type="match status" value="1"/>
</dbReference>
<evidence type="ECO:0000256" key="1">
    <source>
        <dbReference type="ARBA" id="ARBA00035644"/>
    </source>
</evidence>
<dbReference type="InterPro" id="IPR017938">
    <property type="entry name" value="Riboflavin_synthase-like_b-brl"/>
</dbReference>
<dbReference type="Gene3D" id="2.40.30.10">
    <property type="entry name" value="Translation factors"/>
    <property type="match status" value="1"/>
</dbReference>
<dbReference type="InterPro" id="IPR039261">
    <property type="entry name" value="FNR_nucleotide-bd"/>
</dbReference>
<evidence type="ECO:0000259" key="2">
    <source>
        <dbReference type="PROSITE" id="PS51384"/>
    </source>
</evidence>
<dbReference type="GO" id="GO:0016491">
    <property type="term" value="F:oxidoreductase activity"/>
    <property type="evidence" value="ECO:0007669"/>
    <property type="project" value="InterPro"/>
</dbReference>
<comment type="caution">
    <text evidence="3">The sequence shown here is derived from an EMBL/GenBank/DDBJ whole genome shotgun (WGS) entry which is preliminary data.</text>
</comment>
<dbReference type="Proteomes" id="UP001151088">
    <property type="component" value="Unassembled WGS sequence"/>
</dbReference>
<feature type="domain" description="FAD-binding FR-type" evidence="2">
    <location>
        <begin position="110"/>
        <end position="233"/>
    </location>
</feature>
<dbReference type="EMBL" id="JANTHZ010000002">
    <property type="protein sequence ID" value="MCS0494536.1"/>
    <property type="molecule type" value="Genomic_DNA"/>
</dbReference>
<dbReference type="AlphaFoldDB" id="A0A9X2PCT4"/>
<proteinExistence type="inferred from homology"/>
<dbReference type="InterPro" id="IPR014543">
    <property type="entry name" value="UCP028291"/>
</dbReference>
<keyword evidence="4" id="KW-1185">Reference proteome</keyword>
<gene>
    <name evidence="3" type="ORF">NVS89_05455</name>
</gene>
<dbReference type="Pfam" id="PF08021">
    <property type="entry name" value="FAD_binding_9"/>
    <property type="match status" value="1"/>
</dbReference>
<dbReference type="InterPro" id="IPR013113">
    <property type="entry name" value="SIP_FAD-bd"/>
</dbReference>
<dbReference type="InterPro" id="IPR017927">
    <property type="entry name" value="FAD-bd_FR_type"/>
</dbReference>
<dbReference type="PANTHER" id="PTHR30157:SF0">
    <property type="entry name" value="NADPH-DEPENDENT FERRIC-CHELATE REDUCTASE"/>
    <property type="match status" value="1"/>
</dbReference>
<dbReference type="RefSeq" id="WP_258731556.1">
    <property type="nucleotide sequence ID" value="NZ_JANTHZ010000002.1"/>
</dbReference>
<dbReference type="CDD" id="cd06193">
    <property type="entry name" value="siderophore_interacting"/>
    <property type="match status" value="1"/>
</dbReference>
<organism evidence="3 4">
    <name type="scientific">Ancylobacter mangrovi</name>
    <dbReference type="NCBI Taxonomy" id="2972472"/>
    <lineage>
        <taxon>Bacteria</taxon>
        <taxon>Pseudomonadati</taxon>
        <taxon>Pseudomonadota</taxon>
        <taxon>Alphaproteobacteria</taxon>
        <taxon>Hyphomicrobiales</taxon>
        <taxon>Xanthobacteraceae</taxon>
        <taxon>Ancylobacter</taxon>
    </lineage>
</organism>
<dbReference type="Pfam" id="PF09981">
    <property type="entry name" value="DUF2218"/>
    <property type="match status" value="1"/>
</dbReference>
<dbReference type="InterPro" id="IPR039374">
    <property type="entry name" value="SIP_fam"/>
</dbReference>
<dbReference type="InterPro" id="IPR007037">
    <property type="entry name" value="SIP_rossman_dom"/>
</dbReference>
<evidence type="ECO:0000313" key="4">
    <source>
        <dbReference type="Proteomes" id="UP001151088"/>
    </source>
</evidence>
<accession>A0A9X2PCT4</accession>
<dbReference type="SUPFAM" id="SSF63380">
    <property type="entry name" value="Riboflavin synthase domain-like"/>
    <property type="match status" value="1"/>
</dbReference>
<protein>
    <submittedName>
        <fullName evidence="3">Siderophore-interacting protein</fullName>
    </submittedName>
</protein>
<dbReference type="PROSITE" id="PS51384">
    <property type="entry name" value="FAD_FR"/>
    <property type="match status" value="1"/>
</dbReference>
<sequence>MNARTVHPFTARTRIVHASSGRLLERLCAGLDERMRLERSADRATVEGWFGRVELSVDASGALLVRGVSPGEDTLSVLRMFVAERIHAVAGEDAPSFVWEGHGAGSTALPYFREMRVARAFQVTPLMRRVVLAGDAAHFAGPGLHVRVLMPRPGRAPVWPHAAPDGRTVWPSGEDALVARVYTVREVDQARAEVAIDVVLHEGTSTPGADWARGVRPGDLVGLLGPGGAGLPPSSWHLIAGDETALPAIARMVAALPAEAQAVVRIEVAGEVERQPLPSPARLDVEWLHRDGAAPGTTALLEEAVRRVGRPPVDPEACHVWAGCEQRAARALRAYATGALGIRKSRCAIAAYWRLGHEGVDVGE</sequence>
<dbReference type="Gene3D" id="3.40.50.80">
    <property type="entry name" value="Nucleotide-binding domain of ferredoxin-NADP reductase (FNR) module"/>
    <property type="match status" value="1"/>
</dbReference>
<dbReference type="PANTHER" id="PTHR30157">
    <property type="entry name" value="FERRIC REDUCTASE, NADPH-DEPENDENT"/>
    <property type="match status" value="1"/>
</dbReference>